<evidence type="ECO:0000256" key="4">
    <source>
        <dbReference type="ARBA" id="ARBA00022723"/>
    </source>
</evidence>
<evidence type="ECO:0000256" key="2">
    <source>
        <dbReference type="ARBA" id="ARBA00010587"/>
    </source>
</evidence>
<keyword evidence="3" id="KW-0997">Cell inner membrane</keyword>
<evidence type="ECO:0000313" key="12">
    <source>
        <dbReference type="EMBL" id="KIL97180.1"/>
    </source>
</evidence>
<keyword evidence="3" id="KW-1003">Cell membrane</keyword>
<dbReference type="Pfam" id="PF00015">
    <property type="entry name" value="MCPsignal"/>
    <property type="match status" value="1"/>
</dbReference>
<dbReference type="GO" id="GO:0004888">
    <property type="term" value="F:transmembrane signaling receptor activity"/>
    <property type="evidence" value="ECO:0007669"/>
    <property type="project" value="InterPro"/>
</dbReference>
<protein>
    <recommendedName>
        <fullName evidence="14">Methyl-accepting chemotaxis protein</fullName>
    </recommendedName>
</protein>
<sequence>MFANLKIGTRLSAGFALVLLLTTLLGINADISTDRISALTTKLYRHPFTVTNALQAANTNIIAMHRSMKDVALAKSAEELDRAVADVDAREKIVFEKFALARERFLGDKADMEAAAKAFADWKPIRDEVITAFREGRRDDAAAITKTKGAVQVAKISETLEKVITWAMGKAEAFIANAQAENDRADLISRSGLGAALILGALTAWLITRSITHPIRAMTGVMGELSANNLTVDVPHGDRGDEIGAMAKSVAHFKNQLLRVRQLELDQEEQKKRAEADRLAAMRKMADTFEESVGKVIETVTSAATELQAASSQMSGTATETSAQATTVASSAHQASANVQTVASATEELAASIKEIAHQVERSQTVSAHAGQEVSTTTTQVRALSENVSKIGEIVNLINDIAAQTNLLALNATIEAARAGDAGKGFAVVANEVKNLANQTARATSEIASQIQAVQDGTNAAVHAIDAISSVIGEMGEISSAVAAAVEQQSGATSEIARNVEQAATGTEEVSSNITSVEQAARETGAAAEQIKDSASDLSKQAEFLRHEVGQFLIQVRADKKDMKILVWEGALNTGVASVDRHHQKMYDQVNEFYRRMMSGDGFAAAIAMLDELNRSIRDHFNEEEALMSKANYPGADEHRRNHRAFLERLASLETSLDANHPEAASQMFDYVSTWLREHISKDDKALGNHLREKRIAA</sequence>
<keyword evidence="6 8" id="KW-0807">Transducer</keyword>
<dbReference type="Gene3D" id="1.10.287.950">
    <property type="entry name" value="Methyl-accepting chemotaxis protein"/>
    <property type="match status" value="1"/>
</dbReference>
<evidence type="ECO:0000256" key="7">
    <source>
        <dbReference type="ARBA" id="ARBA00029447"/>
    </source>
</evidence>
<dbReference type="PROSITE" id="PS50885">
    <property type="entry name" value="HAMP"/>
    <property type="match status" value="1"/>
</dbReference>
<dbReference type="SUPFAM" id="SSF58104">
    <property type="entry name" value="Methyl-accepting chemotaxis protein (MCP) signaling domain"/>
    <property type="match status" value="1"/>
</dbReference>
<dbReference type="GO" id="GO:0005886">
    <property type="term" value="C:plasma membrane"/>
    <property type="evidence" value="ECO:0007669"/>
    <property type="project" value="UniProtKB-SubCell"/>
</dbReference>
<dbReference type="GO" id="GO:0046872">
    <property type="term" value="F:metal ion binding"/>
    <property type="evidence" value="ECO:0007669"/>
    <property type="project" value="UniProtKB-KW"/>
</dbReference>
<dbReference type="SMART" id="SM00283">
    <property type="entry name" value="MA"/>
    <property type="match status" value="1"/>
</dbReference>
<dbReference type="InterPro" id="IPR024478">
    <property type="entry name" value="HlyB_4HB_MCP"/>
</dbReference>
<dbReference type="PROSITE" id="PS50111">
    <property type="entry name" value="CHEMOTAXIS_TRANSDUC_2"/>
    <property type="match status" value="1"/>
</dbReference>
<dbReference type="InterPro" id="IPR035938">
    <property type="entry name" value="Hemerythrin-like_sf"/>
</dbReference>
<dbReference type="InterPro" id="IPR004089">
    <property type="entry name" value="MCPsignal_dom"/>
</dbReference>
<organism evidence="12 13">
    <name type="scientific">Paramagnetospirillum magnetotacticum MS-1</name>
    <dbReference type="NCBI Taxonomy" id="272627"/>
    <lineage>
        <taxon>Bacteria</taxon>
        <taxon>Pseudomonadati</taxon>
        <taxon>Pseudomonadota</taxon>
        <taxon>Alphaproteobacteria</taxon>
        <taxon>Rhodospirillales</taxon>
        <taxon>Magnetospirillaceae</taxon>
        <taxon>Paramagnetospirillum</taxon>
    </lineage>
</organism>
<dbReference type="SUPFAM" id="SSF47188">
    <property type="entry name" value="Hemerythrin-like"/>
    <property type="match status" value="1"/>
</dbReference>
<dbReference type="NCBIfam" id="TIGR02481">
    <property type="entry name" value="hemeryth_dom"/>
    <property type="match status" value="1"/>
</dbReference>
<evidence type="ECO:0000256" key="8">
    <source>
        <dbReference type="PROSITE-ProRule" id="PRU00284"/>
    </source>
</evidence>
<dbReference type="STRING" id="272627.CCC_00241"/>
<feature type="domain" description="T-SNARE coiled-coil homology" evidence="10">
    <location>
        <begin position="465"/>
        <end position="517"/>
    </location>
</feature>
<dbReference type="Gene3D" id="1.20.120.50">
    <property type="entry name" value="Hemerythrin-like"/>
    <property type="match status" value="1"/>
</dbReference>
<dbReference type="Proteomes" id="UP000031971">
    <property type="component" value="Unassembled WGS sequence"/>
</dbReference>
<dbReference type="PRINTS" id="PR00260">
    <property type="entry name" value="CHEMTRNSDUCR"/>
</dbReference>
<dbReference type="Gene3D" id="1.10.8.500">
    <property type="entry name" value="HAMP domain in histidine kinase"/>
    <property type="match status" value="1"/>
</dbReference>
<evidence type="ECO:0000256" key="5">
    <source>
        <dbReference type="ARBA" id="ARBA00023004"/>
    </source>
</evidence>
<keyword evidence="4" id="KW-0479">Metal-binding</keyword>
<gene>
    <name evidence="12" type="ORF">CCC_00241</name>
</gene>
<dbReference type="InterPro" id="IPR004090">
    <property type="entry name" value="Chemotax_Me-accpt_rcpt"/>
</dbReference>
<comment type="subcellular location">
    <subcellularLocation>
        <location evidence="1">Cell inner membrane</location>
        <topology evidence="1">Multi-pass membrane protein</topology>
    </subcellularLocation>
</comment>
<dbReference type="InterPro" id="IPR000727">
    <property type="entry name" value="T_SNARE_dom"/>
</dbReference>
<comment type="similarity">
    <text evidence="2">Belongs to the hemerythrin family.</text>
</comment>
<dbReference type="InterPro" id="IPR012312">
    <property type="entry name" value="Hemerythrin-like"/>
</dbReference>
<comment type="caution">
    <text evidence="12">The sequence shown here is derived from an EMBL/GenBank/DDBJ whole genome shotgun (WGS) entry which is preliminary data.</text>
</comment>
<dbReference type="Pfam" id="PF12729">
    <property type="entry name" value="4HB_MCP_1"/>
    <property type="match status" value="1"/>
</dbReference>
<evidence type="ECO:0000256" key="6">
    <source>
        <dbReference type="ARBA" id="ARBA00023224"/>
    </source>
</evidence>
<dbReference type="PROSITE" id="PS50192">
    <property type="entry name" value="T_SNARE"/>
    <property type="match status" value="1"/>
</dbReference>
<comment type="similarity">
    <text evidence="7">Belongs to the methyl-accepting chemotaxis (MCP) protein family.</text>
</comment>
<dbReference type="EMBL" id="JXSL01000030">
    <property type="protein sequence ID" value="KIL97180.1"/>
    <property type="molecule type" value="Genomic_DNA"/>
</dbReference>
<proteinExistence type="inferred from homology"/>
<dbReference type="NCBIfam" id="NF033749">
    <property type="entry name" value="bact_hemeryth"/>
    <property type="match status" value="1"/>
</dbReference>
<dbReference type="InterPro" id="IPR012827">
    <property type="entry name" value="Hemerythrin_metal-bd"/>
</dbReference>
<dbReference type="Pfam" id="PF01814">
    <property type="entry name" value="Hemerythrin"/>
    <property type="match status" value="1"/>
</dbReference>
<evidence type="ECO:0000259" key="10">
    <source>
        <dbReference type="PROSITE" id="PS50192"/>
    </source>
</evidence>
<evidence type="ECO:0000256" key="3">
    <source>
        <dbReference type="ARBA" id="ARBA00022519"/>
    </source>
</evidence>
<dbReference type="AlphaFoldDB" id="A0A0C2YR60"/>
<feature type="domain" description="HAMP" evidence="11">
    <location>
        <begin position="209"/>
        <end position="262"/>
    </location>
</feature>
<dbReference type="CDD" id="cd06225">
    <property type="entry name" value="HAMP"/>
    <property type="match status" value="1"/>
</dbReference>
<name>A0A0C2YR60_PARME</name>
<dbReference type="PANTHER" id="PTHR32089:SF112">
    <property type="entry name" value="LYSOZYME-LIKE PROTEIN-RELATED"/>
    <property type="match status" value="1"/>
</dbReference>
<evidence type="ECO:0000259" key="9">
    <source>
        <dbReference type="PROSITE" id="PS50111"/>
    </source>
</evidence>
<dbReference type="Pfam" id="PF00672">
    <property type="entry name" value="HAMP"/>
    <property type="match status" value="1"/>
</dbReference>
<dbReference type="InterPro" id="IPR016131">
    <property type="entry name" value="Haemerythrin_Fe_BS"/>
</dbReference>
<evidence type="ECO:0008006" key="14">
    <source>
        <dbReference type="Google" id="ProtNLM"/>
    </source>
</evidence>
<accession>A0A0C2YR60</accession>
<keyword evidence="13" id="KW-1185">Reference proteome</keyword>
<dbReference type="CDD" id="cd12107">
    <property type="entry name" value="Hemerythrin"/>
    <property type="match status" value="1"/>
</dbReference>
<evidence type="ECO:0000259" key="11">
    <source>
        <dbReference type="PROSITE" id="PS50885"/>
    </source>
</evidence>
<feature type="domain" description="Methyl-accepting transducer" evidence="9">
    <location>
        <begin position="303"/>
        <end position="539"/>
    </location>
</feature>
<dbReference type="InterPro" id="IPR003660">
    <property type="entry name" value="HAMP_dom"/>
</dbReference>
<dbReference type="PANTHER" id="PTHR32089">
    <property type="entry name" value="METHYL-ACCEPTING CHEMOTAXIS PROTEIN MCPB"/>
    <property type="match status" value="1"/>
</dbReference>
<dbReference type="GO" id="GO:0006935">
    <property type="term" value="P:chemotaxis"/>
    <property type="evidence" value="ECO:0007669"/>
    <property type="project" value="InterPro"/>
</dbReference>
<keyword evidence="5" id="KW-0408">Iron</keyword>
<dbReference type="PROSITE" id="PS00550">
    <property type="entry name" value="HEMERYTHRINS"/>
    <property type="match status" value="1"/>
</dbReference>
<evidence type="ECO:0000313" key="13">
    <source>
        <dbReference type="Proteomes" id="UP000031971"/>
    </source>
</evidence>
<reference evidence="12 13" key="1">
    <citation type="submission" date="2015-01" db="EMBL/GenBank/DDBJ databases">
        <title>Genome Sequence of Magnetospirillum magnetotacticum Strain MS-1.</title>
        <authorList>
            <person name="Marinov G.K."/>
            <person name="Smalley M.D."/>
            <person name="DeSalvo G."/>
        </authorList>
    </citation>
    <scope>NUCLEOTIDE SEQUENCE [LARGE SCALE GENOMIC DNA]</scope>
    <source>
        <strain evidence="12 13">MS-1</strain>
    </source>
</reference>
<dbReference type="SMART" id="SM00304">
    <property type="entry name" value="HAMP"/>
    <property type="match status" value="1"/>
</dbReference>
<dbReference type="GO" id="GO:0007165">
    <property type="term" value="P:signal transduction"/>
    <property type="evidence" value="ECO:0007669"/>
    <property type="project" value="UniProtKB-KW"/>
</dbReference>
<evidence type="ECO:0000256" key="1">
    <source>
        <dbReference type="ARBA" id="ARBA00004429"/>
    </source>
</evidence>
<keyword evidence="3" id="KW-0472">Membrane</keyword>